<keyword evidence="3" id="KW-0809">Transit peptide</keyword>
<evidence type="ECO:0000259" key="9">
    <source>
        <dbReference type="PROSITE" id="PS51462"/>
    </source>
</evidence>
<dbReference type="GO" id="GO:0003735">
    <property type="term" value="F:structural constituent of ribosome"/>
    <property type="evidence" value="ECO:0007669"/>
    <property type="project" value="InterPro"/>
</dbReference>
<sequence>MILRFKNTIPLFINSFSRSIHQTESHNSKWDLLAAVCVERKPIITPLLNDIEQKYHNLLTQIEYENSLKSDHELQHEHDLKQKELLKKGEGDLDMTAKETAQDFLDACNEELAKFKFGDRVTADDKANNIKSLNRKLDRHLTLLIKQKLGNDNLFLFPQGARQDGETLRQTAERVLKESCGSDLKVQFYGNAPCGFYKYTYPNRIKKECNSIGAKVFMYFARYRSGNPFDNSDFKWLDRMELEKELHPKYYNSVSSFLIDEEY</sequence>
<keyword evidence="6" id="KW-0687">Ribonucleoprotein</keyword>
<comment type="similarity">
    <text evidence="2">Belongs to the mitochondrion-specific ribosomal protein mL46 family.</text>
</comment>
<dbReference type="PROSITE" id="PS51462">
    <property type="entry name" value="NUDIX"/>
    <property type="match status" value="1"/>
</dbReference>
<evidence type="ECO:0000256" key="1">
    <source>
        <dbReference type="ARBA" id="ARBA00004173"/>
    </source>
</evidence>
<name>A0AAN7PJ41_9COLE</name>
<reference evidence="11" key="1">
    <citation type="submission" date="2023-01" db="EMBL/GenBank/DDBJ databases">
        <title>Key to firefly adult light organ development and bioluminescence: homeobox transcription factors regulate luciferase expression and transportation to peroxisome.</title>
        <authorList>
            <person name="Fu X."/>
        </authorList>
    </citation>
    <scope>NUCLEOTIDE SEQUENCE [LARGE SCALE GENOMIC DNA]</scope>
</reference>
<proteinExistence type="inferred from homology"/>
<evidence type="ECO:0000256" key="8">
    <source>
        <dbReference type="ARBA" id="ARBA00035534"/>
    </source>
</evidence>
<dbReference type="InterPro" id="IPR033650">
    <property type="entry name" value="Ribosomal_mL46_NUDIX"/>
</dbReference>
<comment type="subcellular location">
    <subcellularLocation>
        <location evidence="1">Mitochondrion</location>
    </subcellularLocation>
</comment>
<evidence type="ECO:0000256" key="4">
    <source>
        <dbReference type="ARBA" id="ARBA00022980"/>
    </source>
</evidence>
<dbReference type="FunFam" id="3.90.79.10:FF:000018">
    <property type="entry name" value="39S ribosomal protein L46, mitochondrial"/>
    <property type="match status" value="1"/>
</dbReference>
<evidence type="ECO:0000256" key="6">
    <source>
        <dbReference type="ARBA" id="ARBA00023274"/>
    </source>
</evidence>
<dbReference type="CDD" id="cd04661">
    <property type="entry name" value="NUDIX_MRP_L46"/>
    <property type="match status" value="1"/>
</dbReference>
<protein>
    <recommendedName>
        <fullName evidence="7">Large ribosomal subunit protein mL46</fullName>
    </recommendedName>
    <alternativeName>
        <fullName evidence="8">39S ribosomal protein L46, mitochondrial</fullName>
    </alternativeName>
</protein>
<dbReference type="InterPro" id="IPR015797">
    <property type="entry name" value="NUDIX_hydrolase-like_dom_sf"/>
</dbReference>
<dbReference type="Proteomes" id="UP001353858">
    <property type="component" value="Unassembled WGS sequence"/>
</dbReference>
<dbReference type="SUPFAM" id="SSF55811">
    <property type="entry name" value="Nudix"/>
    <property type="match status" value="1"/>
</dbReference>
<keyword evidence="11" id="KW-1185">Reference proteome</keyword>
<dbReference type="InterPro" id="IPR040008">
    <property type="entry name" value="Ribosomal_mL46"/>
</dbReference>
<evidence type="ECO:0000313" key="10">
    <source>
        <dbReference type="EMBL" id="KAK4883511.1"/>
    </source>
</evidence>
<keyword evidence="5" id="KW-0496">Mitochondrion</keyword>
<dbReference type="AlphaFoldDB" id="A0AAN7PJ41"/>
<organism evidence="10 11">
    <name type="scientific">Aquatica leii</name>
    <dbReference type="NCBI Taxonomy" id="1421715"/>
    <lineage>
        <taxon>Eukaryota</taxon>
        <taxon>Metazoa</taxon>
        <taxon>Ecdysozoa</taxon>
        <taxon>Arthropoda</taxon>
        <taxon>Hexapoda</taxon>
        <taxon>Insecta</taxon>
        <taxon>Pterygota</taxon>
        <taxon>Neoptera</taxon>
        <taxon>Endopterygota</taxon>
        <taxon>Coleoptera</taxon>
        <taxon>Polyphaga</taxon>
        <taxon>Elateriformia</taxon>
        <taxon>Elateroidea</taxon>
        <taxon>Lampyridae</taxon>
        <taxon>Luciolinae</taxon>
        <taxon>Aquatica</taxon>
    </lineage>
</organism>
<dbReference type="PANTHER" id="PTHR13124">
    <property type="entry name" value="39S RIBOSOMAL PROTEIN L46, MITOCHONDRIAL PRECURSOR-RELATED"/>
    <property type="match status" value="1"/>
</dbReference>
<feature type="domain" description="Nudix hydrolase" evidence="9">
    <location>
        <begin position="123"/>
        <end position="259"/>
    </location>
</feature>
<evidence type="ECO:0000256" key="3">
    <source>
        <dbReference type="ARBA" id="ARBA00022946"/>
    </source>
</evidence>
<accession>A0AAN7PJ41</accession>
<gene>
    <name evidence="10" type="ORF">RN001_006830</name>
</gene>
<dbReference type="GO" id="GO:0005762">
    <property type="term" value="C:mitochondrial large ribosomal subunit"/>
    <property type="evidence" value="ECO:0007669"/>
    <property type="project" value="TreeGrafter"/>
</dbReference>
<dbReference type="InterPro" id="IPR000086">
    <property type="entry name" value="NUDIX_hydrolase_dom"/>
</dbReference>
<evidence type="ECO:0000313" key="11">
    <source>
        <dbReference type="Proteomes" id="UP001353858"/>
    </source>
</evidence>
<dbReference type="Gene3D" id="3.90.79.10">
    <property type="entry name" value="Nucleoside Triphosphate Pyrophosphohydrolase"/>
    <property type="match status" value="1"/>
</dbReference>
<dbReference type="InterPro" id="IPR021757">
    <property type="entry name" value="Ribosomal_mL46_N"/>
</dbReference>
<dbReference type="PANTHER" id="PTHR13124:SF12">
    <property type="entry name" value="LARGE RIBOSOMAL SUBUNIT PROTEIN ML46"/>
    <property type="match status" value="1"/>
</dbReference>
<keyword evidence="4" id="KW-0689">Ribosomal protein</keyword>
<evidence type="ECO:0000256" key="7">
    <source>
        <dbReference type="ARBA" id="ARBA00035190"/>
    </source>
</evidence>
<evidence type="ECO:0000256" key="5">
    <source>
        <dbReference type="ARBA" id="ARBA00023128"/>
    </source>
</evidence>
<dbReference type="Pfam" id="PF11788">
    <property type="entry name" value="MRP-L46"/>
    <property type="match status" value="1"/>
</dbReference>
<dbReference type="EMBL" id="JARPUR010000002">
    <property type="protein sequence ID" value="KAK4883511.1"/>
    <property type="molecule type" value="Genomic_DNA"/>
</dbReference>
<evidence type="ECO:0000256" key="2">
    <source>
        <dbReference type="ARBA" id="ARBA00009070"/>
    </source>
</evidence>
<dbReference type="GO" id="GO:0005743">
    <property type="term" value="C:mitochondrial inner membrane"/>
    <property type="evidence" value="ECO:0007669"/>
    <property type="project" value="UniProtKB-ARBA"/>
</dbReference>
<comment type="caution">
    <text evidence="10">The sequence shown here is derived from an EMBL/GenBank/DDBJ whole genome shotgun (WGS) entry which is preliminary data.</text>
</comment>